<feature type="region of interest" description="Disordered" evidence="1">
    <location>
        <begin position="1"/>
        <end position="26"/>
    </location>
</feature>
<evidence type="ECO:0000256" key="1">
    <source>
        <dbReference type="SAM" id="MobiDB-lite"/>
    </source>
</evidence>
<dbReference type="RefSeq" id="XP_018983837.1">
    <property type="nucleotide sequence ID" value="XM_019132822.1"/>
</dbReference>
<proteinExistence type="predicted"/>
<name>A0A1E3QLC8_9ASCO</name>
<dbReference type="GeneID" id="30150675"/>
<reference evidence="3" key="1">
    <citation type="submission" date="2016-05" db="EMBL/GenBank/DDBJ databases">
        <title>Comparative genomics of biotechnologically important yeasts.</title>
        <authorList>
            <consortium name="DOE Joint Genome Institute"/>
            <person name="Riley R."/>
            <person name="Haridas S."/>
            <person name="Wolfe K.H."/>
            <person name="Lopes M.R."/>
            <person name="Hittinger C.T."/>
            <person name="Goker M."/>
            <person name="Salamov A."/>
            <person name="Wisecaver J."/>
            <person name="Long T.M."/>
            <person name="Aerts A.L."/>
            <person name="Barry K."/>
            <person name="Choi C."/>
            <person name="Clum A."/>
            <person name="Coughlan A.Y."/>
            <person name="Deshpande S."/>
            <person name="Douglass A.P."/>
            <person name="Hanson S.J."/>
            <person name="Klenk H.-P."/>
            <person name="Labutti K."/>
            <person name="Lapidus A."/>
            <person name="Lindquist E."/>
            <person name="Lipzen A."/>
            <person name="Meier-Kolthoff J.P."/>
            <person name="Ohm R.A."/>
            <person name="Otillar R.P."/>
            <person name="Pangilinan J."/>
            <person name="Peng Y."/>
            <person name="Rokas A."/>
            <person name="Rosa C.A."/>
            <person name="Scheuner C."/>
            <person name="Sibirny A.A."/>
            <person name="Slot J.C."/>
            <person name="Stielow J.B."/>
            <person name="Sun H."/>
            <person name="Kurtzman C.P."/>
            <person name="Blackwell M."/>
            <person name="Grigoriev I.V."/>
            <person name="Jeffries T.W."/>
        </authorList>
    </citation>
    <scope>NUCLEOTIDE SEQUENCE [LARGE SCALE GENOMIC DNA]</scope>
    <source>
        <strain evidence="3">NRRL Y-12698</strain>
    </source>
</reference>
<sequence length="105" mass="12285">MRRSLYGAHSGHHMGYQSPLSPQSRQGIQRYTGGITRLPFLRPRLGEYGTFTFLFPHVFEHIAYLPTPEAEIFFRGGTDRLSLLVGVDRLGREYHRKMRTRIMYQ</sequence>
<protein>
    <submittedName>
        <fullName evidence="2">Uncharacterized protein</fullName>
    </submittedName>
</protein>
<accession>A0A1E3QLC8</accession>
<dbReference type="EMBL" id="KV454435">
    <property type="protein sequence ID" value="ODQ78509.1"/>
    <property type="molecule type" value="Genomic_DNA"/>
</dbReference>
<organism evidence="2 3">
    <name type="scientific">Babjeviella inositovora NRRL Y-12698</name>
    <dbReference type="NCBI Taxonomy" id="984486"/>
    <lineage>
        <taxon>Eukaryota</taxon>
        <taxon>Fungi</taxon>
        <taxon>Dikarya</taxon>
        <taxon>Ascomycota</taxon>
        <taxon>Saccharomycotina</taxon>
        <taxon>Pichiomycetes</taxon>
        <taxon>Serinales incertae sedis</taxon>
        <taxon>Babjeviella</taxon>
    </lineage>
</organism>
<evidence type="ECO:0000313" key="3">
    <source>
        <dbReference type="Proteomes" id="UP000094336"/>
    </source>
</evidence>
<evidence type="ECO:0000313" key="2">
    <source>
        <dbReference type="EMBL" id="ODQ78509.1"/>
    </source>
</evidence>
<dbReference type="Proteomes" id="UP000094336">
    <property type="component" value="Unassembled WGS sequence"/>
</dbReference>
<dbReference type="AlphaFoldDB" id="A0A1E3QLC8"/>
<gene>
    <name evidence="2" type="ORF">BABINDRAFT_85476</name>
</gene>
<keyword evidence="3" id="KW-1185">Reference proteome</keyword>